<evidence type="ECO:0000313" key="3">
    <source>
        <dbReference type="Proteomes" id="UP000008383"/>
    </source>
</evidence>
<dbReference type="RefSeq" id="XP_003024514.1">
    <property type="nucleotide sequence ID" value="XM_003024468.1"/>
</dbReference>
<evidence type="ECO:0000256" key="1">
    <source>
        <dbReference type="SAM" id="MobiDB-lite"/>
    </source>
</evidence>
<comment type="caution">
    <text evidence="2">The sequence shown here is derived from an EMBL/GenBank/DDBJ whole genome shotgun (WGS) entry which is preliminary data.</text>
</comment>
<keyword evidence="3" id="KW-1185">Reference proteome</keyword>
<dbReference type="HOGENOM" id="CLU_2442466_0_0_1"/>
<protein>
    <submittedName>
        <fullName evidence="2">Uncharacterized protein</fullName>
    </submittedName>
</protein>
<gene>
    <name evidence="2" type="ORF">TRV_01345</name>
</gene>
<feature type="region of interest" description="Disordered" evidence="1">
    <location>
        <begin position="1"/>
        <end position="36"/>
    </location>
</feature>
<proteinExistence type="predicted"/>
<name>D4D2N9_TRIVH</name>
<organism evidence="2 3">
    <name type="scientific">Trichophyton verrucosum (strain HKI 0517)</name>
    <dbReference type="NCBI Taxonomy" id="663202"/>
    <lineage>
        <taxon>Eukaryota</taxon>
        <taxon>Fungi</taxon>
        <taxon>Dikarya</taxon>
        <taxon>Ascomycota</taxon>
        <taxon>Pezizomycotina</taxon>
        <taxon>Eurotiomycetes</taxon>
        <taxon>Eurotiomycetidae</taxon>
        <taxon>Onygenales</taxon>
        <taxon>Arthrodermataceae</taxon>
        <taxon>Trichophyton</taxon>
    </lineage>
</organism>
<dbReference type="KEGG" id="tve:TRV_01345"/>
<evidence type="ECO:0000313" key="2">
    <source>
        <dbReference type="EMBL" id="EFE43903.1"/>
    </source>
</evidence>
<dbReference type="AlphaFoldDB" id="D4D2N9"/>
<sequence>MDDTRDVSEDGQTDIDQEISTAASLEEDTDWREDDGKDDLADVAVEAEDGLRSVVVSSLKKQNRGKTATYEAVKAILDEREYLGSKRRRT</sequence>
<dbReference type="GeneID" id="9579737"/>
<accession>D4D2N9</accession>
<dbReference type="Proteomes" id="UP000008383">
    <property type="component" value="Unassembled WGS sequence"/>
</dbReference>
<reference evidence="3" key="1">
    <citation type="journal article" date="2011" name="Genome Biol.">
        <title>Comparative and functional genomics provide insights into the pathogenicity of dermatophytic fungi.</title>
        <authorList>
            <person name="Burmester A."/>
            <person name="Shelest E."/>
            <person name="Gloeckner G."/>
            <person name="Heddergott C."/>
            <person name="Schindler S."/>
            <person name="Staib P."/>
            <person name="Heidel A."/>
            <person name="Felder M."/>
            <person name="Petzold A."/>
            <person name="Szafranski K."/>
            <person name="Feuermann M."/>
            <person name="Pedruzzi I."/>
            <person name="Priebe S."/>
            <person name="Groth M."/>
            <person name="Winkler R."/>
            <person name="Li W."/>
            <person name="Kniemeyer O."/>
            <person name="Schroeckh V."/>
            <person name="Hertweck C."/>
            <person name="Hube B."/>
            <person name="White T.C."/>
            <person name="Platzer M."/>
            <person name="Guthke R."/>
            <person name="Heitman J."/>
            <person name="Woestemeyer J."/>
            <person name="Zipfel P.F."/>
            <person name="Monod M."/>
            <person name="Brakhage A.A."/>
        </authorList>
    </citation>
    <scope>NUCLEOTIDE SEQUENCE [LARGE SCALE GENOMIC DNA]</scope>
    <source>
        <strain evidence="3">HKI 0517</strain>
    </source>
</reference>
<dbReference type="EMBL" id="ACYE01000073">
    <property type="protein sequence ID" value="EFE43903.1"/>
    <property type="molecule type" value="Genomic_DNA"/>
</dbReference>